<protein>
    <recommendedName>
        <fullName evidence="3">DNA topoisomerase</fullName>
        <ecNumber evidence="3">5.6.2.1</ecNumber>
    </recommendedName>
</protein>
<dbReference type="Pfam" id="PF21338">
    <property type="entry name" value="Top1B_N_bact"/>
    <property type="match status" value="1"/>
</dbReference>
<dbReference type="Gene3D" id="3.30.66.10">
    <property type="entry name" value="DNA topoisomerase I domain"/>
    <property type="match status" value="1"/>
</dbReference>
<comment type="caution">
    <text evidence="9">The sequence shown here is derived from an EMBL/GenBank/DDBJ whole genome shotgun (WGS) entry which is preliminary data.</text>
</comment>
<evidence type="ECO:0000313" key="10">
    <source>
        <dbReference type="Proteomes" id="UP000054618"/>
    </source>
</evidence>
<dbReference type="InterPro" id="IPR051062">
    <property type="entry name" value="Topoisomerase_IB"/>
</dbReference>
<comment type="similarity">
    <text evidence="2">Belongs to the type IB topoisomerase family.</text>
</comment>
<evidence type="ECO:0000256" key="2">
    <source>
        <dbReference type="ARBA" id="ARBA00006645"/>
    </source>
</evidence>
<evidence type="ECO:0000256" key="6">
    <source>
        <dbReference type="ARBA" id="ARBA00023235"/>
    </source>
</evidence>
<dbReference type="InterPro" id="IPR035447">
    <property type="entry name" value="DNA_topo_I_N_sf"/>
</dbReference>
<keyword evidence="5" id="KW-0238">DNA-binding</keyword>
<dbReference type="PRINTS" id="PR00416">
    <property type="entry name" value="EUTPISMRASEI"/>
</dbReference>
<comment type="catalytic activity">
    <reaction evidence="1">
        <text>ATP-independent breakage of single-stranded DNA, followed by passage and rejoining.</text>
        <dbReference type="EC" id="5.6.2.1"/>
    </reaction>
</comment>
<gene>
    <name evidence="9" type="ORF">Lqui_0092</name>
</gene>
<keyword evidence="4" id="KW-0799">Topoisomerase</keyword>
<dbReference type="Gene3D" id="1.10.132.120">
    <property type="match status" value="1"/>
</dbReference>
<dbReference type="Gene3D" id="3.90.15.10">
    <property type="entry name" value="Topoisomerase I, Chain A, domain 3"/>
    <property type="match status" value="1"/>
</dbReference>
<dbReference type="PANTHER" id="PTHR10290:SF3">
    <property type="entry name" value="DNA TOPOISOMERASE 1"/>
    <property type="match status" value="1"/>
</dbReference>
<dbReference type="InterPro" id="IPR049331">
    <property type="entry name" value="Top1B_N_bact"/>
</dbReference>
<dbReference type="PATRIC" id="fig|45073.5.peg.97"/>
<evidence type="ECO:0000256" key="1">
    <source>
        <dbReference type="ARBA" id="ARBA00000213"/>
    </source>
</evidence>
<dbReference type="STRING" id="45073.Lqui_0092"/>
<dbReference type="GO" id="GO:0003677">
    <property type="term" value="F:DNA binding"/>
    <property type="evidence" value="ECO:0007669"/>
    <property type="project" value="UniProtKB-KW"/>
</dbReference>
<dbReference type="AlphaFoldDB" id="A0A0W0Y7N4"/>
<dbReference type="RefSeq" id="WP_058506231.1">
    <property type="nucleotide sequence ID" value="NZ_CAAAIK010000018.1"/>
</dbReference>
<sequence>MAALRYVNDSIPGIRRRKCGKGYAFYYPDGRRVTQSDELQRIKSLRIPPAYHSVWICPFANGHIQATGRDARNRKQYHYHPLWREVRDRLKFTSMTDFGRAISTIRNHIAYELGKPPSLNKKQIICAIIYLLDKSGVRIGNRIYAKENKTYGITTLRKKHLSINGSKAIFNFTGKNSKAWEIVLDNKKIIKILKKCEEIPGYEIFKYYDENKNINCITSQDINYYLQSLTNFPLTAKDFRTWIASRETFCRCLSISFSEADSSAKVKSIIKEVAELLGHTPTICQKNYIFPEIITSWSEGRLERWLNENTKFTRQLNKDNLFLMWLESLKA</sequence>
<evidence type="ECO:0000259" key="7">
    <source>
        <dbReference type="Pfam" id="PF01028"/>
    </source>
</evidence>
<evidence type="ECO:0000256" key="3">
    <source>
        <dbReference type="ARBA" id="ARBA00012891"/>
    </source>
</evidence>
<dbReference type="Proteomes" id="UP000054618">
    <property type="component" value="Unassembled WGS sequence"/>
</dbReference>
<dbReference type="InterPro" id="IPR011010">
    <property type="entry name" value="DNA_brk_join_enz"/>
</dbReference>
<dbReference type="InterPro" id="IPR001631">
    <property type="entry name" value="TopoI"/>
</dbReference>
<dbReference type="SUPFAM" id="SSF55869">
    <property type="entry name" value="DNA topoisomerase I domain"/>
    <property type="match status" value="1"/>
</dbReference>
<accession>A0A0W0Y7N4</accession>
<dbReference type="GO" id="GO:0006265">
    <property type="term" value="P:DNA topological change"/>
    <property type="evidence" value="ECO:0007669"/>
    <property type="project" value="InterPro"/>
</dbReference>
<dbReference type="InterPro" id="IPR013500">
    <property type="entry name" value="TopoI_cat_euk"/>
</dbReference>
<dbReference type="PROSITE" id="PS52038">
    <property type="entry name" value="TOPO_IB_2"/>
    <property type="match status" value="1"/>
</dbReference>
<feature type="domain" description="DNA topoisomerase IB N-terminal" evidence="8">
    <location>
        <begin position="22"/>
        <end position="70"/>
    </location>
</feature>
<proteinExistence type="inferred from homology"/>
<evidence type="ECO:0000259" key="8">
    <source>
        <dbReference type="Pfam" id="PF21338"/>
    </source>
</evidence>
<dbReference type="GO" id="GO:0003917">
    <property type="term" value="F:DNA topoisomerase type I (single strand cut, ATP-independent) activity"/>
    <property type="evidence" value="ECO:0007669"/>
    <property type="project" value="UniProtKB-EC"/>
</dbReference>
<keyword evidence="6 9" id="KW-0413">Isomerase</keyword>
<feature type="domain" description="DNA topoisomerase I catalytic core eukaryotic-type" evidence="7">
    <location>
        <begin position="84"/>
        <end position="287"/>
    </location>
</feature>
<dbReference type="InterPro" id="IPR014711">
    <property type="entry name" value="TopoI_cat_a-hlx-sub_euk"/>
</dbReference>
<dbReference type="OrthoDB" id="9778962at2"/>
<dbReference type="EC" id="5.6.2.1" evidence="3"/>
<reference evidence="9 10" key="1">
    <citation type="submission" date="2015-11" db="EMBL/GenBank/DDBJ databases">
        <title>Genomic analysis of 38 Legionella species identifies large and diverse effector repertoires.</title>
        <authorList>
            <person name="Burstein D."/>
            <person name="Amaro F."/>
            <person name="Zusman T."/>
            <person name="Lifshitz Z."/>
            <person name="Cohen O."/>
            <person name="Gilbert J.A."/>
            <person name="Pupko T."/>
            <person name="Shuman H.A."/>
            <person name="Segal G."/>
        </authorList>
    </citation>
    <scope>NUCLEOTIDE SEQUENCE [LARGE SCALE GENOMIC DNA]</scope>
    <source>
        <strain evidence="9 10">CDC#1442-AUS-E</strain>
    </source>
</reference>
<organism evidence="9 10">
    <name type="scientific">Legionella quinlivanii</name>
    <dbReference type="NCBI Taxonomy" id="45073"/>
    <lineage>
        <taxon>Bacteria</taxon>
        <taxon>Pseudomonadati</taxon>
        <taxon>Pseudomonadota</taxon>
        <taxon>Gammaproteobacteria</taxon>
        <taxon>Legionellales</taxon>
        <taxon>Legionellaceae</taxon>
        <taxon>Legionella</taxon>
    </lineage>
</organism>
<evidence type="ECO:0000256" key="5">
    <source>
        <dbReference type="ARBA" id="ARBA00023125"/>
    </source>
</evidence>
<keyword evidence="10" id="KW-1185">Reference proteome</keyword>
<dbReference type="SUPFAM" id="SSF56349">
    <property type="entry name" value="DNA breaking-rejoining enzymes"/>
    <property type="match status" value="1"/>
</dbReference>
<evidence type="ECO:0000313" key="9">
    <source>
        <dbReference type="EMBL" id="KTD52639.1"/>
    </source>
</evidence>
<dbReference type="EMBL" id="LNYS01000002">
    <property type="protein sequence ID" value="KTD52639.1"/>
    <property type="molecule type" value="Genomic_DNA"/>
</dbReference>
<name>A0A0W0Y7N4_9GAMM</name>
<dbReference type="Pfam" id="PF01028">
    <property type="entry name" value="Topoisom_I"/>
    <property type="match status" value="1"/>
</dbReference>
<dbReference type="PANTHER" id="PTHR10290">
    <property type="entry name" value="DNA TOPOISOMERASE I"/>
    <property type="match status" value="1"/>
</dbReference>
<evidence type="ECO:0000256" key="4">
    <source>
        <dbReference type="ARBA" id="ARBA00023029"/>
    </source>
</evidence>